<comment type="caution">
    <text evidence="2">The sequence shown here is derived from an EMBL/GenBank/DDBJ whole genome shotgun (WGS) entry which is preliminary data.</text>
</comment>
<name>A0A552E7R6_MICAE</name>
<proteinExistence type="predicted"/>
<dbReference type="Pfam" id="PF05565">
    <property type="entry name" value="Sipho_Gp157"/>
    <property type="match status" value="1"/>
</dbReference>
<dbReference type="InterPro" id="IPR008840">
    <property type="entry name" value="Sipho_Gp157"/>
</dbReference>
<protein>
    <recommendedName>
        <fullName evidence="4">Siphovirus Gp157 family protein</fullName>
    </recommendedName>
</protein>
<gene>
    <name evidence="2" type="ORF">EWV80_02075</name>
</gene>
<reference evidence="2 3" key="1">
    <citation type="submission" date="2019-01" db="EMBL/GenBank/DDBJ databases">
        <title>Coherence of Microcystis species and biogeography revealed through population genomics.</title>
        <authorList>
            <person name="Perez-Carrascal O.M."/>
            <person name="Terrat Y."/>
            <person name="Giani A."/>
            <person name="Fortin N."/>
            <person name="Tromas N."/>
            <person name="Shapiro B.J."/>
        </authorList>
    </citation>
    <scope>NUCLEOTIDE SEQUENCE [LARGE SCALE GENOMIC DNA]</scope>
    <source>
        <strain evidence="2">Ma_QC_B_20070730_S2</strain>
    </source>
</reference>
<dbReference type="Proteomes" id="UP000320551">
    <property type="component" value="Unassembled WGS sequence"/>
</dbReference>
<dbReference type="EMBL" id="SFBK01000029">
    <property type="protein sequence ID" value="TRU30484.1"/>
    <property type="molecule type" value="Genomic_DNA"/>
</dbReference>
<evidence type="ECO:0008006" key="4">
    <source>
        <dbReference type="Google" id="ProtNLM"/>
    </source>
</evidence>
<evidence type="ECO:0000256" key="1">
    <source>
        <dbReference type="SAM" id="Coils"/>
    </source>
</evidence>
<accession>A0A552E7R6</accession>
<evidence type="ECO:0000313" key="2">
    <source>
        <dbReference type="EMBL" id="TRU30484.1"/>
    </source>
</evidence>
<sequence length="181" mass="21068">MTQNNPRLWQLAEIISELETVIAAICEDETLTDGEREAQLEKAFTQWLEAGDSFKYKAERVAAYIHHQETLAEARKAEAKRIRTLAEQTENQVNRLRRYLTNEMLRTGQTRIDGVTVKVGLRRKPTRVMLNVPPEELPPEYVLVEYTPKLTKIKELLKSDDRKAIDWAFLSESHEYSLIIR</sequence>
<organism evidence="2 3">
    <name type="scientific">Microcystis aeruginosa Ma_QC_B_20070730_S2</name>
    <dbReference type="NCBI Taxonomy" id="2486256"/>
    <lineage>
        <taxon>Bacteria</taxon>
        <taxon>Bacillati</taxon>
        <taxon>Cyanobacteriota</taxon>
        <taxon>Cyanophyceae</taxon>
        <taxon>Oscillatoriophycideae</taxon>
        <taxon>Chroococcales</taxon>
        <taxon>Microcystaceae</taxon>
        <taxon>Microcystis</taxon>
    </lineage>
</organism>
<dbReference type="AlphaFoldDB" id="A0A552E7R6"/>
<keyword evidence="1" id="KW-0175">Coiled coil</keyword>
<feature type="coiled-coil region" evidence="1">
    <location>
        <begin position="72"/>
        <end position="99"/>
    </location>
</feature>
<evidence type="ECO:0000313" key="3">
    <source>
        <dbReference type="Proteomes" id="UP000320551"/>
    </source>
</evidence>